<reference evidence="2 3" key="2">
    <citation type="journal article" date="2003" name="Nat. Biotechnol.">
        <title>Complete genome sequence and comparative analysis of the industrial microorganism Streptomyces avermitilis.</title>
        <authorList>
            <person name="Ikeda H."/>
            <person name="Ishikawa J."/>
            <person name="Hanamoto A."/>
            <person name="Shinose M."/>
            <person name="Kikuchi H."/>
            <person name="Shiba T."/>
            <person name="Sakaki Y."/>
            <person name="Hattori M."/>
            <person name="Omura S."/>
        </authorList>
    </citation>
    <scope>NUCLEOTIDE SEQUENCE [LARGE SCALE GENOMIC DNA]</scope>
    <source>
        <strain evidence="3">ATCC 31267 / DSM 46492 / JCM 5070 / NBRC 14893 / NCIMB 12804 / NRRL 8165 / MA-4680</strain>
    </source>
</reference>
<protein>
    <submittedName>
        <fullName evidence="2">Secreted protein</fullName>
    </submittedName>
</protein>
<dbReference type="eggNOG" id="ENOG50341R9">
    <property type="taxonomic scope" value="Bacteria"/>
</dbReference>
<evidence type="ECO:0000313" key="3">
    <source>
        <dbReference type="Proteomes" id="UP000000428"/>
    </source>
</evidence>
<dbReference type="HOGENOM" id="CLU_118600_0_0_11"/>
<dbReference type="KEGG" id="sma:SAVERM_3811"/>
<accession>Q82GT5</accession>
<reference evidence="2 3" key="3">
    <citation type="journal article" date="2014" name="J. Ind. Microbiol. Biotechnol.">
        <title>Genome mining of the Streptomyces avermitilis genome and development of genome-minimized hosts for heterologous expression of biosynthetic gene clusters.</title>
        <authorList>
            <person name="Ikeda H."/>
            <person name="Shin-ya K."/>
            <person name="Omura S."/>
        </authorList>
    </citation>
    <scope>NUCLEOTIDE SEQUENCE [LARGE SCALE GENOMIC DNA]</scope>
    <source>
        <strain evidence="3">ATCC 31267 / DSM 46492 / JCM 5070 / NBRC 14893 / NCIMB 12804 / NRRL 8165 / MA-4680</strain>
    </source>
</reference>
<organism evidence="2 3">
    <name type="scientific">Streptomyces avermitilis (strain ATCC 31267 / DSM 46492 / JCM 5070 / NBRC 14893 / NCIMB 12804 / NRRL 8165 / MA-4680)</name>
    <dbReference type="NCBI Taxonomy" id="227882"/>
    <lineage>
        <taxon>Bacteria</taxon>
        <taxon>Bacillati</taxon>
        <taxon>Actinomycetota</taxon>
        <taxon>Actinomycetes</taxon>
        <taxon>Kitasatosporales</taxon>
        <taxon>Streptomycetaceae</taxon>
        <taxon>Streptomyces</taxon>
    </lineage>
</organism>
<evidence type="ECO:0000313" key="2">
    <source>
        <dbReference type="EMBL" id="BAC71523.1"/>
    </source>
</evidence>
<reference evidence="2 3" key="1">
    <citation type="journal article" date="2001" name="Proc. Natl. Acad. Sci. U.S.A.">
        <title>Genome sequence of an industrial microorganism Streptomyces avermitilis: deducing the ability of producing secondary metabolites.</title>
        <authorList>
            <person name="Omura S."/>
            <person name="Ikeda H."/>
            <person name="Ishikawa J."/>
            <person name="Hanamoto A."/>
            <person name="Takahashi C."/>
            <person name="Shinose M."/>
            <person name="Takahashi Y."/>
            <person name="Horikawa H."/>
            <person name="Nakazawa H."/>
            <person name="Osonoe T."/>
            <person name="Kikuchi H."/>
            <person name="Shiba T."/>
            <person name="Sakaki Y."/>
            <person name="Hattori M."/>
        </authorList>
    </citation>
    <scope>NUCLEOTIDE SEQUENCE [LARGE SCALE GENOMIC DNA]</scope>
    <source>
        <strain evidence="3">ATCC 31267 / DSM 46492 / JCM 5070 / NBRC 14893 / NCIMB 12804 / NRRL 8165 / MA-4680</strain>
    </source>
</reference>
<feature type="region of interest" description="Disordered" evidence="1">
    <location>
        <begin position="42"/>
        <end position="103"/>
    </location>
</feature>
<dbReference type="AlphaFoldDB" id="Q82GT5"/>
<feature type="compositionally biased region" description="Low complexity" evidence="1">
    <location>
        <begin position="79"/>
        <end position="94"/>
    </location>
</feature>
<dbReference type="EMBL" id="BA000030">
    <property type="protein sequence ID" value="BAC71523.1"/>
    <property type="molecule type" value="Genomic_DNA"/>
</dbReference>
<keyword evidence="3" id="KW-1185">Reference proteome</keyword>
<name>Q82GT5_STRAW</name>
<gene>
    <name evidence="2" type="ORF">SAVERM_3811</name>
</gene>
<feature type="compositionally biased region" description="Gly residues" evidence="1">
    <location>
        <begin position="42"/>
        <end position="72"/>
    </location>
</feature>
<sequence length="199" mass="19598">MRCSRTPIQRFSTGVENVQLRHVRAIAVFGIAVVALTGARGSHGGGCHSDSGGSGSSSSSGGGSTGSTGGGAYKDDNDSTTTGGSSGSGSTTGSTTGGGKATDPAKDVKIETCVFDDARGIVAHVSATNSSASTTYTYKFSVTFKGPDGSVVRTSNSTIPYVSANSTDTLDVAASYVPAAGQSASGSTCKLSAVTRTAE</sequence>
<dbReference type="Proteomes" id="UP000000428">
    <property type="component" value="Chromosome"/>
</dbReference>
<evidence type="ECO:0000256" key="1">
    <source>
        <dbReference type="SAM" id="MobiDB-lite"/>
    </source>
</evidence>
<proteinExistence type="predicted"/>